<evidence type="ECO:0000256" key="1">
    <source>
        <dbReference type="SAM" id="SignalP"/>
    </source>
</evidence>
<dbReference type="PROSITE" id="PS50206">
    <property type="entry name" value="RHODANESE_3"/>
    <property type="match status" value="1"/>
</dbReference>
<dbReference type="SUPFAM" id="SSF52821">
    <property type="entry name" value="Rhodanese/Cell cycle control phosphatase"/>
    <property type="match status" value="1"/>
</dbReference>
<dbReference type="PANTHER" id="PTHR43031:SF1">
    <property type="entry name" value="PYRIDINE NUCLEOTIDE-DISULPHIDE OXIDOREDUCTASE"/>
    <property type="match status" value="1"/>
</dbReference>
<dbReference type="RefSeq" id="WP_090838014.1">
    <property type="nucleotide sequence ID" value="NZ_FORM01000002.1"/>
</dbReference>
<dbReference type="InterPro" id="IPR036873">
    <property type="entry name" value="Rhodanese-like_dom_sf"/>
</dbReference>
<dbReference type="AlphaFoldDB" id="A0A1I3LEW3"/>
<dbReference type="NCBIfam" id="NF045521">
    <property type="entry name" value="rhoda_near_glyco"/>
    <property type="match status" value="1"/>
</dbReference>
<dbReference type="GO" id="GO:0016740">
    <property type="term" value="F:transferase activity"/>
    <property type="evidence" value="ECO:0007669"/>
    <property type="project" value="UniProtKB-KW"/>
</dbReference>
<feature type="domain" description="Rhodanese" evidence="2">
    <location>
        <begin position="45"/>
        <end position="136"/>
    </location>
</feature>
<dbReference type="Proteomes" id="UP000199559">
    <property type="component" value="Unassembled WGS sequence"/>
</dbReference>
<evidence type="ECO:0000313" key="3">
    <source>
        <dbReference type="EMBL" id="SFI83016.1"/>
    </source>
</evidence>
<keyword evidence="4" id="KW-1185">Reference proteome</keyword>
<dbReference type="InterPro" id="IPR050229">
    <property type="entry name" value="GlpE_sulfurtransferase"/>
</dbReference>
<feature type="chain" id="PRO_5011583813" evidence="1">
    <location>
        <begin position="19"/>
        <end position="180"/>
    </location>
</feature>
<proteinExistence type="predicted"/>
<dbReference type="CDD" id="cd00158">
    <property type="entry name" value="RHOD"/>
    <property type="match status" value="1"/>
</dbReference>
<evidence type="ECO:0000259" key="2">
    <source>
        <dbReference type="PROSITE" id="PS50206"/>
    </source>
</evidence>
<reference evidence="4" key="1">
    <citation type="submission" date="2016-10" db="EMBL/GenBank/DDBJ databases">
        <authorList>
            <person name="Varghese N."/>
            <person name="Submissions S."/>
        </authorList>
    </citation>
    <scope>NUCLEOTIDE SEQUENCE [LARGE SCALE GENOMIC DNA]</scope>
    <source>
        <strain evidence="4">DSM 28881</strain>
    </source>
</reference>
<gene>
    <name evidence="3" type="ORF">SAMN05443431_102365</name>
</gene>
<dbReference type="Gene3D" id="3.40.250.10">
    <property type="entry name" value="Rhodanese-like domain"/>
    <property type="match status" value="1"/>
</dbReference>
<sequence length="180" mass="20892">MKTVLFLFISLFAAQSIAQDTLDELLKKHNKNSVPYITVQELAMPITDAVILDAREPKEFEVSHIKNAILVGYDFFDIKTVTEKHTNKDQKIVVYCSLGIRSETIAKKLKDEGYTNVLNLYGGIFEWKNNDFIVVDSEEKETNKVHTFNEAWSKWLKKGDKIYEEEPKTEKKKTRKKSKK</sequence>
<protein>
    <submittedName>
        <fullName evidence="3">Rhodanese-related sulfurtransferase</fullName>
    </submittedName>
</protein>
<dbReference type="STRING" id="1144750.SAMN05443431_102365"/>
<dbReference type="EMBL" id="FORM01000002">
    <property type="protein sequence ID" value="SFI83016.1"/>
    <property type="molecule type" value="Genomic_DNA"/>
</dbReference>
<organism evidence="3 4">
    <name type="scientific">Olleya namhaensis</name>
    <dbReference type="NCBI Taxonomy" id="1144750"/>
    <lineage>
        <taxon>Bacteria</taxon>
        <taxon>Pseudomonadati</taxon>
        <taxon>Bacteroidota</taxon>
        <taxon>Flavobacteriia</taxon>
        <taxon>Flavobacteriales</taxon>
        <taxon>Flavobacteriaceae</taxon>
    </lineage>
</organism>
<dbReference type="SMART" id="SM00450">
    <property type="entry name" value="RHOD"/>
    <property type="match status" value="1"/>
</dbReference>
<dbReference type="PANTHER" id="PTHR43031">
    <property type="entry name" value="FAD-DEPENDENT OXIDOREDUCTASE"/>
    <property type="match status" value="1"/>
</dbReference>
<name>A0A1I3LEW3_9FLAO</name>
<feature type="signal peptide" evidence="1">
    <location>
        <begin position="1"/>
        <end position="18"/>
    </location>
</feature>
<dbReference type="InterPro" id="IPR001763">
    <property type="entry name" value="Rhodanese-like_dom"/>
</dbReference>
<evidence type="ECO:0000313" key="4">
    <source>
        <dbReference type="Proteomes" id="UP000199559"/>
    </source>
</evidence>
<dbReference type="Pfam" id="PF00581">
    <property type="entry name" value="Rhodanese"/>
    <property type="match status" value="1"/>
</dbReference>
<keyword evidence="3" id="KW-0808">Transferase</keyword>
<keyword evidence="1" id="KW-0732">Signal</keyword>
<accession>A0A1I3LEW3</accession>